<feature type="transmembrane region" description="Helical" evidence="2">
    <location>
        <begin position="87"/>
        <end position="109"/>
    </location>
</feature>
<proteinExistence type="predicted"/>
<comment type="caution">
    <text evidence="3">The sequence shown here is derived from an EMBL/GenBank/DDBJ whole genome shotgun (WGS) entry which is preliminary data.</text>
</comment>
<gene>
    <name evidence="3" type="ORF">C7419_1097</name>
</gene>
<organism evidence="3 4">
    <name type="scientific">Cupriavidus plantarum</name>
    <dbReference type="NCBI Taxonomy" id="942865"/>
    <lineage>
        <taxon>Bacteria</taxon>
        <taxon>Pseudomonadati</taxon>
        <taxon>Pseudomonadota</taxon>
        <taxon>Betaproteobacteria</taxon>
        <taxon>Burkholderiales</taxon>
        <taxon>Burkholderiaceae</taxon>
        <taxon>Cupriavidus</taxon>
    </lineage>
</organism>
<evidence type="ECO:0000256" key="2">
    <source>
        <dbReference type="SAM" id="Phobius"/>
    </source>
</evidence>
<protein>
    <submittedName>
        <fullName evidence="3">Uncharacterized protein</fullName>
    </submittedName>
</protein>
<feature type="transmembrane region" description="Helical" evidence="2">
    <location>
        <begin position="53"/>
        <end position="75"/>
    </location>
</feature>
<evidence type="ECO:0000256" key="1">
    <source>
        <dbReference type="SAM" id="MobiDB-lite"/>
    </source>
</evidence>
<dbReference type="EMBL" id="QGGT01000009">
    <property type="protein sequence ID" value="PWK31550.1"/>
    <property type="molecule type" value="Genomic_DNA"/>
</dbReference>
<feature type="compositionally biased region" description="Low complexity" evidence="1">
    <location>
        <begin position="188"/>
        <end position="200"/>
    </location>
</feature>
<keyword evidence="2" id="KW-1133">Transmembrane helix</keyword>
<evidence type="ECO:0000313" key="4">
    <source>
        <dbReference type="Proteomes" id="UP000245754"/>
    </source>
</evidence>
<keyword evidence="2" id="KW-0472">Membrane</keyword>
<accession>A0A316EJS3</accession>
<name>A0A316EJS3_9BURK</name>
<feature type="compositionally biased region" description="Polar residues" evidence="1">
    <location>
        <begin position="1"/>
        <end position="10"/>
    </location>
</feature>
<dbReference type="AlphaFoldDB" id="A0A316EJS3"/>
<dbReference type="Proteomes" id="UP000245754">
    <property type="component" value="Unassembled WGS sequence"/>
</dbReference>
<evidence type="ECO:0000313" key="3">
    <source>
        <dbReference type="EMBL" id="PWK31550.1"/>
    </source>
</evidence>
<sequence length="208" mass="21752">MAQHENQSTVCRAPGHRRGKTGHYGDKSMKPQAASPAWRLVEVWGDTADTRHLAWAIAIGASVSIAAYFAASRVLTAVVATPELARAYAMLAGLGGCLLSGVLCAMLFAPKREVTEDAAADPAWREEVLDKLAAENGGLGSIADLPQAAVRELEALQLIELFAARERAATVRVPQARAQSWDAEDAEATGASAAGNARTAVSPMSASS</sequence>
<keyword evidence="2" id="KW-0812">Transmembrane</keyword>
<keyword evidence="4" id="KW-1185">Reference proteome</keyword>
<feature type="region of interest" description="Disordered" evidence="1">
    <location>
        <begin position="178"/>
        <end position="208"/>
    </location>
</feature>
<reference evidence="3 4" key="1">
    <citation type="submission" date="2018-05" db="EMBL/GenBank/DDBJ databases">
        <title>Genomic Encyclopedia of Type Strains, Phase IV (KMG-V): Genome sequencing to study the core and pangenomes of soil and plant-associated prokaryotes.</title>
        <authorList>
            <person name="Whitman W."/>
        </authorList>
    </citation>
    <scope>NUCLEOTIDE SEQUENCE [LARGE SCALE GENOMIC DNA]</scope>
    <source>
        <strain evidence="3 4">SLV-132</strain>
    </source>
</reference>
<feature type="region of interest" description="Disordered" evidence="1">
    <location>
        <begin position="1"/>
        <end position="30"/>
    </location>
</feature>